<accession>A0A3L8DUA6</accession>
<organism evidence="1">
    <name type="scientific">Ooceraea biroi</name>
    <name type="common">Clonal raider ant</name>
    <name type="synonym">Cerapachys biroi</name>
    <dbReference type="NCBI Taxonomy" id="2015173"/>
    <lineage>
        <taxon>Eukaryota</taxon>
        <taxon>Metazoa</taxon>
        <taxon>Ecdysozoa</taxon>
        <taxon>Arthropoda</taxon>
        <taxon>Hexapoda</taxon>
        <taxon>Insecta</taxon>
        <taxon>Pterygota</taxon>
        <taxon>Neoptera</taxon>
        <taxon>Endopterygota</taxon>
        <taxon>Hymenoptera</taxon>
        <taxon>Apocrita</taxon>
        <taxon>Aculeata</taxon>
        <taxon>Formicoidea</taxon>
        <taxon>Formicidae</taxon>
        <taxon>Dorylinae</taxon>
        <taxon>Ooceraea</taxon>
    </lineage>
</organism>
<protein>
    <recommendedName>
        <fullName evidence="2">Leucine-rich melanocyte differentiation-associated protein-like</fullName>
    </recommendedName>
</protein>
<name>A0A3L8DUA6_OOCBI</name>
<dbReference type="SUPFAM" id="SSF52058">
    <property type="entry name" value="L domain-like"/>
    <property type="match status" value="1"/>
</dbReference>
<sequence>MCKVFVFSNLLHYDCHRLDADNEVEYSLEEEEEEEYTMTYVGNLIFVDKHCRQSTSMEESKKRVDSLSLAYEDISNMPYDIIEDFSCTLYHLDISHNFFSRNLHFLTNFDNLRSLNLDHNRIDENTMFPYIPTLELLWLNNNHIQNLYPFMKNLQKSMPNLKYLSIMGNDAAPSYLNGGSFYDYLQYRLYVLSWFPTLVHLDDRKVTEDQRREAVRLFKRPLYRSITLPEYISDLRKKLFPLKPTLASQLVWPSKESNLII</sequence>
<evidence type="ECO:0000313" key="1">
    <source>
        <dbReference type="EMBL" id="RLU23753.1"/>
    </source>
</evidence>
<dbReference type="PANTHER" id="PTHR46282:SF1">
    <property type="entry name" value="LEUCINE-RICH REPEAT-CONTAINING PROTEIN 72-LIKE"/>
    <property type="match status" value="1"/>
</dbReference>
<dbReference type="AlphaFoldDB" id="A0A3L8DUA6"/>
<evidence type="ECO:0008006" key="2">
    <source>
        <dbReference type="Google" id="ProtNLM"/>
    </source>
</evidence>
<dbReference type="Proteomes" id="UP000279307">
    <property type="component" value="Chromosome 4"/>
</dbReference>
<gene>
    <name evidence="1" type="ORF">DMN91_003959</name>
</gene>
<dbReference type="OrthoDB" id="10251250at2759"/>
<proteinExistence type="predicted"/>
<dbReference type="Pfam" id="PF14580">
    <property type="entry name" value="LRR_9"/>
    <property type="match status" value="1"/>
</dbReference>
<dbReference type="PANTHER" id="PTHR46282">
    <property type="entry name" value="LEUCINE-RICH MELANOCYTE DIFFERENTIATION-ASSOCIATED PROTEIN"/>
    <property type="match status" value="1"/>
</dbReference>
<dbReference type="Gene3D" id="3.80.10.10">
    <property type="entry name" value="Ribonuclease Inhibitor"/>
    <property type="match status" value="1"/>
</dbReference>
<reference evidence="1" key="1">
    <citation type="journal article" date="2018" name="Genome Res.">
        <title>The genomic architecture and molecular evolution of ant odorant receptors.</title>
        <authorList>
            <person name="McKenzie S.K."/>
            <person name="Kronauer D.J.C."/>
        </authorList>
    </citation>
    <scope>NUCLEOTIDE SEQUENCE [LARGE SCALE GENOMIC DNA]</scope>
    <source>
        <strain evidence="1">Clonal line C1</strain>
    </source>
</reference>
<comment type="caution">
    <text evidence="1">The sequence shown here is derived from an EMBL/GenBank/DDBJ whole genome shotgun (WGS) entry which is preliminary data.</text>
</comment>
<reference evidence="1" key="2">
    <citation type="submission" date="2018-07" db="EMBL/GenBank/DDBJ databases">
        <authorList>
            <person name="Mckenzie S.K."/>
            <person name="Kronauer D.J.C."/>
        </authorList>
    </citation>
    <scope>NUCLEOTIDE SEQUENCE</scope>
    <source>
        <strain evidence="1">Clonal line C1</strain>
    </source>
</reference>
<dbReference type="InterPro" id="IPR043313">
    <property type="entry name" value="LRMDA"/>
</dbReference>
<dbReference type="InterPro" id="IPR032675">
    <property type="entry name" value="LRR_dom_sf"/>
</dbReference>
<dbReference type="EMBL" id="QOIP01000004">
    <property type="protein sequence ID" value="RLU23753.1"/>
    <property type="molecule type" value="Genomic_DNA"/>
</dbReference>